<comment type="caution">
    <text evidence="1">The sequence shown here is derived from an EMBL/GenBank/DDBJ whole genome shotgun (WGS) entry which is preliminary data.</text>
</comment>
<accession>A0A225W5F3</accession>
<dbReference type="GO" id="GO:0006508">
    <property type="term" value="P:proteolysis"/>
    <property type="evidence" value="ECO:0007669"/>
    <property type="project" value="InterPro"/>
</dbReference>
<protein>
    <submittedName>
        <fullName evidence="1">Retroelement pol Polyprotein</fullName>
    </submittedName>
</protein>
<dbReference type="PROSITE" id="PS00141">
    <property type="entry name" value="ASP_PROTEASE"/>
    <property type="match status" value="1"/>
</dbReference>
<dbReference type="InterPro" id="IPR001969">
    <property type="entry name" value="Aspartic_peptidase_AS"/>
</dbReference>
<reference evidence="2" key="1">
    <citation type="submission" date="2017-03" db="EMBL/GenBank/DDBJ databases">
        <title>Phytopthora megakarya and P. palmivora, two closely related causual agents of cacao black pod achieved similar genome size and gene model numbers by different mechanisms.</title>
        <authorList>
            <person name="Ali S."/>
            <person name="Shao J."/>
            <person name="Larry D.J."/>
            <person name="Kronmiller B."/>
            <person name="Shen D."/>
            <person name="Strem M.D."/>
            <person name="Melnick R.L."/>
            <person name="Guiltinan M.J."/>
            <person name="Tyler B.M."/>
            <person name="Meinhardt L.W."/>
            <person name="Bailey B.A."/>
        </authorList>
    </citation>
    <scope>NUCLEOTIDE SEQUENCE [LARGE SCALE GENOMIC DNA]</scope>
    <source>
        <strain evidence="2">zdho120</strain>
    </source>
</reference>
<dbReference type="GO" id="GO:0004190">
    <property type="term" value="F:aspartic-type endopeptidase activity"/>
    <property type="evidence" value="ECO:0007669"/>
    <property type="project" value="InterPro"/>
</dbReference>
<dbReference type="PANTHER" id="PTHR15503">
    <property type="entry name" value="LDOC1 RELATED"/>
    <property type="match status" value="1"/>
</dbReference>
<sequence>MFIWLKFLRSFGNENTSLKLAYFFGVGKGSVKNYVWHYIGSQPSKFLAIGSGKHLQGRSKAPYLDNLKTWIYNQAARSRLKDSSATEIDLRKVEQRNYIGSQPSKFLAIGSGKHLQGRSKTPYLDNLKEAFVPPDVQKRLRDQMNDLKERNCKDLPDYISKFRHLIAHVKEMSELDNIMYFLRGLSSRIREESKRNDDGPVPMYIDNVRGPSKEECMGRNLCFRCGSSTHWARNYPEHPEQKRMSRRSAPRYITWVTPSRRRGTTRVATKVKYNDRSNLFIKQGRVNGKNVQILLDTGASTNMVKPGLASTVLLSRRLQAQRFHGMLTPPTDAKHVEAPASMDGHFFPTMEFVESKRLESHDVIFGKPWFEEFNPQVNWQTKEVIIPERMQFMDVDRPTCTQQLNAGEYEQVYRVKLPIELYLDEIPGPIRKVVTEEFKDVFPQQLPNGLPPMREVNFKLMLKKGALEHRSECQRWNRMLLRNLSKTSCKRVGSKFRIRHGLRISSQFQRRTQLHARCLKGSSG</sequence>
<dbReference type="Gene3D" id="2.40.70.10">
    <property type="entry name" value="Acid Proteases"/>
    <property type="match status" value="1"/>
</dbReference>
<dbReference type="AlphaFoldDB" id="A0A225W5F3"/>
<gene>
    <name evidence="1" type="ORF">PHMEG_00013781</name>
</gene>
<dbReference type="EMBL" id="NBNE01001704">
    <property type="protein sequence ID" value="OWZ12973.1"/>
    <property type="molecule type" value="Genomic_DNA"/>
</dbReference>
<dbReference type="OrthoDB" id="121136at2759"/>
<keyword evidence="2" id="KW-1185">Reference proteome</keyword>
<dbReference type="SUPFAM" id="SSF50630">
    <property type="entry name" value="Acid proteases"/>
    <property type="match status" value="1"/>
</dbReference>
<dbReference type="Proteomes" id="UP000198211">
    <property type="component" value="Unassembled WGS sequence"/>
</dbReference>
<evidence type="ECO:0000313" key="2">
    <source>
        <dbReference type="Proteomes" id="UP000198211"/>
    </source>
</evidence>
<proteinExistence type="predicted"/>
<organism evidence="1 2">
    <name type="scientific">Phytophthora megakarya</name>
    <dbReference type="NCBI Taxonomy" id="4795"/>
    <lineage>
        <taxon>Eukaryota</taxon>
        <taxon>Sar</taxon>
        <taxon>Stramenopiles</taxon>
        <taxon>Oomycota</taxon>
        <taxon>Peronosporomycetes</taxon>
        <taxon>Peronosporales</taxon>
        <taxon>Peronosporaceae</taxon>
        <taxon>Phytophthora</taxon>
    </lineage>
</organism>
<name>A0A225W5F3_9STRA</name>
<dbReference type="InterPro" id="IPR021109">
    <property type="entry name" value="Peptidase_aspartic_dom_sf"/>
</dbReference>
<dbReference type="CDD" id="cd00303">
    <property type="entry name" value="retropepsin_like"/>
    <property type="match status" value="1"/>
</dbReference>
<evidence type="ECO:0000313" key="1">
    <source>
        <dbReference type="EMBL" id="OWZ12973.1"/>
    </source>
</evidence>
<dbReference type="InterPro" id="IPR032567">
    <property type="entry name" value="RTL1-rel"/>
</dbReference>
<dbReference type="PANTHER" id="PTHR15503:SF22">
    <property type="entry name" value="TRANSPOSON TY3-I GAG POLYPROTEIN"/>
    <property type="match status" value="1"/>
</dbReference>